<dbReference type="InterPro" id="IPR000477">
    <property type="entry name" value="RT_dom"/>
</dbReference>
<name>A0A8D1YS05_PIG</name>
<proteinExistence type="predicted"/>
<dbReference type="GO" id="GO:0003964">
    <property type="term" value="F:RNA-directed DNA polymerase activity"/>
    <property type="evidence" value="ECO:0007669"/>
    <property type="project" value="UniProtKB-EC"/>
</dbReference>
<dbReference type="InterPro" id="IPR043502">
    <property type="entry name" value="DNA/RNA_pol_sf"/>
</dbReference>
<evidence type="ECO:0000256" key="1">
    <source>
        <dbReference type="ARBA" id="ARBA00012493"/>
    </source>
</evidence>
<sequence length="256" mass="29642">MNIDAKILNKILAIQIQQHIKRIVHHDQVGFIPGMQEFFNIRKSISVIHHINKLKTKNHMILSVDAEKAFDKILHPFLIKTLQKVGIEGTYCNIIKATYDKLRANIILSGEKLKEFPLRSGTRQGCPFSPLLFNIVLEVLATAIREVKERKGIQIGKEEVKLSLFANDMILYLENPKDSTRKLLELIHEFGKVAGYEINTQKLMSFLYTNNERSEREIREAIPFTIASKSMYLFELQFFPDRCPGVGWVDHIQFYL</sequence>
<evidence type="ECO:0000259" key="2">
    <source>
        <dbReference type="PROSITE" id="PS50878"/>
    </source>
</evidence>
<dbReference type="Proteomes" id="UP000694725">
    <property type="component" value="Unplaced"/>
</dbReference>
<dbReference type="EC" id="2.7.7.49" evidence="1"/>
<dbReference type="SUPFAM" id="SSF56672">
    <property type="entry name" value="DNA/RNA polymerases"/>
    <property type="match status" value="1"/>
</dbReference>
<dbReference type="CDD" id="cd01650">
    <property type="entry name" value="RT_nLTR_like"/>
    <property type="match status" value="1"/>
</dbReference>
<dbReference type="AlphaFoldDB" id="A0A8D1YS05"/>
<protein>
    <recommendedName>
        <fullName evidence="1">RNA-directed DNA polymerase</fullName>
        <ecNumber evidence="1">2.7.7.49</ecNumber>
    </recommendedName>
</protein>
<dbReference type="PANTHER" id="PTHR19446">
    <property type="entry name" value="REVERSE TRANSCRIPTASES"/>
    <property type="match status" value="1"/>
</dbReference>
<dbReference type="Pfam" id="PF00078">
    <property type="entry name" value="RVT_1"/>
    <property type="match status" value="1"/>
</dbReference>
<feature type="domain" description="Reverse transcriptase" evidence="2">
    <location>
        <begin position="1"/>
        <end position="226"/>
    </location>
</feature>
<dbReference type="Ensembl" id="ENSSSCT00065053850.1">
    <property type="protein sequence ID" value="ENSSSCP00065023415.1"/>
    <property type="gene ID" value="ENSSSCG00065039397.1"/>
</dbReference>
<dbReference type="PROSITE" id="PS50878">
    <property type="entry name" value="RT_POL"/>
    <property type="match status" value="1"/>
</dbReference>
<accession>A0A8D1YS05</accession>
<reference evidence="3" key="1">
    <citation type="submission" date="2025-08" db="UniProtKB">
        <authorList>
            <consortium name="Ensembl"/>
        </authorList>
    </citation>
    <scope>IDENTIFICATION</scope>
</reference>
<organism evidence="3 4">
    <name type="scientific">Sus scrofa</name>
    <name type="common">Pig</name>
    <dbReference type="NCBI Taxonomy" id="9823"/>
    <lineage>
        <taxon>Eukaryota</taxon>
        <taxon>Metazoa</taxon>
        <taxon>Chordata</taxon>
        <taxon>Craniata</taxon>
        <taxon>Vertebrata</taxon>
        <taxon>Euteleostomi</taxon>
        <taxon>Mammalia</taxon>
        <taxon>Eutheria</taxon>
        <taxon>Laurasiatheria</taxon>
        <taxon>Artiodactyla</taxon>
        <taxon>Suina</taxon>
        <taxon>Suidae</taxon>
        <taxon>Sus</taxon>
    </lineage>
</organism>
<evidence type="ECO:0000313" key="3">
    <source>
        <dbReference type="Ensembl" id="ENSSSCP00065023415.1"/>
    </source>
</evidence>
<evidence type="ECO:0000313" key="4">
    <source>
        <dbReference type="Proteomes" id="UP000694725"/>
    </source>
</evidence>